<dbReference type="InterPro" id="IPR001623">
    <property type="entry name" value="DnaJ_domain"/>
</dbReference>
<dbReference type="Gene3D" id="1.10.3680.10">
    <property type="entry name" value="TerB-like"/>
    <property type="match status" value="1"/>
</dbReference>
<dbReference type="STRING" id="472175.EL18_00700"/>
<dbReference type="EMBL" id="JMQM01000001">
    <property type="protein sequence ID" value="KFB09683.1"/>
    <property type="molecule type" value="Genomic_DNA"/>
</dbReference>
<dbReference type="eggNOG" id="COG1076">
    <property type="taxonomic scope" value="Bacteria"/>
</dbReference>
<dbReference type="InterPro" id="IPR036869">
    <property type="entry name" value="J_dom_sf"/>
</dbReference>
<evidence type="ECO:0000313" key="3">
    <source>
        <dbReference type="Proteomes" id="UP000053675"/>
    </source>
</evidence>
<dbReference type="PRINTS" id="PR00625">
    <property type="entry name" value="JDOMAIN"/>
</dbReference>
<dbReference type="SUPFAM" id="SSF46565">
    <property type="entry name" value="Chaperone J-domain"/>
    <property type="match status" value="1"/>
</dbReference>
<organism evidence="2 3">
    <name type="scientific">Nitratireductor basaltis</name>
    <dbReference type="NCBI Taxonomy" id="472175"/>
    <lineage>
        <taxon>Bacteria</taxon>
        <taxon>Pseudomonadati</taxon>
        <taxon>Pseudomonadota</taxon>
        <taxon>Alphaproteobacteria</taxon>
        <taxon>Hyphomicrobiales</taxon>
        <taxon>Phyllobacteriaceae</taxon>
        <taxon>Nitratireductor</taxon>
    </lineage>
</organism>
<keyword evidence="3" id="KW-1185">Reference proteome</keyword>
<name>A0A084U9P7_9HYPH</name>
<gene>
    <name evidence="2" type="ORF">EL18_00700</name>
</gene>
<feature type="domain" description="J" evidence="1">
    <location>
        <begin position="170"/>
        <end position="234"/>
    </location>
</feature>
<dbReference type="Pfam" id="PF05099">
    <property type="entry name" value="TerB"/>
    <property type="match status" value="1"/>
</dbReference>
<dbReference type="AlphaFoldDB" id="A0A084U9P7"/>
<comment type="caution">
    <text evidence="2">The sequence shown here is derived from an EMBL/GenBank/DDBJ whole genome shotgun (WGS) entry which is preliminary data.</text>
</comment>
<dbReference type="Pfam" id="PF00226">
    <property type="entry name" value="DnaJ"/>
    <property type="match status" value="1"/>
</dbReference>
<dbReference type="PATRIC" id="fig|472175.3.peg.715"/>
<protein>
    <submittedName>
        <fullName evidence="2">Heat shock protein DnaJ-like protein</fullName>
    </submittedName>
</protein>
<accession>A0A084U9P7</accession>
<dbReference type="Proteomes" id="UP000053675">
    <property type="component" value="Unassembled WGS sequence"/>
</dbReference>
<evidence type="ECO:0000313" key="2">
    <source>
        <dbReference type="EMBL" id="KFB09683.1"/>
    </source>
</evidence>
<dbReference type="CDD" id="cd06257">
    <property type="entry name" value="DnaJ"/>
    <property type="match status" value="1"/>
</dbReference>
<sequence length="236" mass="26226">MTIFERIYRFAARSSGSVLASLIEAIKTAFSGDPELRRRVAFSVAIIALSAKMAKADGIVTQDEVRAFQEIFSVPPEEQRNVARLYDLARQDVAGFEAYAQQMAGLCGSGARNCQILEDILDALFHIAKADGVLHEDEQTFLQRVAEIFDVDQSHYARIEARHVLGANANPYTVLGVSENATLADIKKSYRLLVVENHPDRMIARGVPEEFVSIANTRLAALNAAYEQIEKDRRLL</sequence>
<dbReference type="InterPro" id="IPR029024">
    <property type="entry name" value="TerB-like"/>
</dbReference>
<dbReference type="SMART" id="SM00271">
    <property type="entry name" value="DnaJ"/>
    <property type="match status" value="1"/>
</dbReference>
<dbReference type="PROSITE" id="PS50076">
    <property type="entry name" value="DNAJ_2"/>
    <property type="match status" value="1"/>
</dbReference>
<dbReference type="SUPFAM" id="SSF158682">
    <property type="entry name" value="TerB-like"/>
    <property type="match status" value="1"/>
</dbReference>
<keyword evidence="2" id="KW-0346">Stress response</keyword>
<dbReference type="InterPro" id="IPR007791">
    <property type="entry name" value="DjlA_N"/>
</dbReference>
<proteinExistence type="predicted"/>
<dbReference type="OrthoDB" id="9782583at2"/>
<evidence type="ECO:0000259" key="1">
    <source>
        <dbReference type="PROSITE" id="PS50076"/>
    </source>
</evidence>
<dbReference type="Gene3D" id="1.10.287.110">
    <property type="entry name" value="DnaJ domain"/>
    <property type="match status" value="1"/>
</dbReference>
<reference evidence="2 3" key="1">
    <citation type="submission" date="2014-05" db="EMBL/GenBank/DDBJ databases">
        <title>Draft Genome Sequence of Nitratireductor basaltis Strain UMTGB225, A Marine Bacterium Isolated from Green Barrel Tunicate.</title>
        <authorList>
            <person name="Gan H.Y."/>
        </authorList>
    </citation>
    <scope>NUCLEOTIDE SEQUENCE [LARGE SCALE GENOMIC DNA]</scope>
    <source>
        <strain evidence="2 3">UMTGB225</strain>
    </source>
</reference>
<dbReference type="CDD" id="cd07316">
    <property type="entry name" value="terB_like_DjlA"/>
    <property type="match status" value="1"/>
</dbReference>
<dbReference type="RefSeq" id="WP_036479783.1">
    <property type="nucleotide sequence ID" value="NZ_JMQM01000001.1"/>
</dbReference>